<dbReference type="Proteomes" id="UP001310022">
    <property type="component" value="Unassembled WGS sequence"/>
</dbReference>
<dbReference type="EMBL" id="BQKE01000001">
    <property type="protein sequence ID" value="GJM61106.1"/>
    <property type="molecule type" value="Genomic_DNA"/>
</dbReference>
<evidence type="ECO:0000313" key="1">
    <source>
        <dbReference type="EMBL" id="GJM61106.1"/>
    </source>
</evidence>
<evidence type="ECO:0000313" key="2">
    <source>
        <dbReference type="Proteomes" id="UP001310022"/>
    </source>
</evidence>
<accession>A0AAN5AL53</accession>
<protein>
    <submittedName>
        <fullName evidence="1">Uncharacterized protein</fullName>
    </submittedName>
</protein>
<dbReference type="AlphaFoldDB" id="A0AAN5AL53"/>
<comment type="caution">
    <text evidence="1">The sequence shown here is derived from an EMBL/GenBank/DDBJ whole genome shotgun (WGS) entry which is preliminary data.</text>
</comment>
<name>A0AAN5AL53_9BACT</name>
<reference evidence="1 2" key="1">
    <citation type="submission" date="2021-12" db="EMBL/GenBank/DDBJ databases">
        <title>Genome sequencing of bacteria with rrn-lacking chromosome and rrn-plasmid.</title>
        <authorList>
            <person name="Anda M."/>
            <person name="Iwasaki W."/>
        </authorList>
    </citation>
    <scope>NUCLEOTIDE SEQUENCE [LARGE SCALE GENOMIC DNA]</scope>
    <source>
        <strain evidence="1 2">NBRC 15940</strain>
    </source>
</reference>
<keyword evidence="2" id="KW-1185">Reference proteome</keyword>
<proteinExistence type="predicted"/>
<gene>
    <name evidence="1" type="ORF">PEDI_16580</name>
</gene>
<organism evidence="1 2">
    <name type="scientific">Persicobacter diffluens</name>
    <dbReference type="NCBI Taxonomy" id="981"/>
    <lineage>
        <taxon>Bacteria</taxon>
        <taxon>Pseudomonadati</taxon>
        <taxon>Bacteroidota</taxon>
        <taxon>Cytophagia</taxon>
        <taxon>Cytophagales</taxon>
        <taxon>Persicobacteraceae</taxon>
        <taxon>Persicobacter</taxon>
    </lineage>
</organism>
<dbReference type="RefSeq" id="WP_053405084.1">
    <property type="nucleotide sequence ID" value="NZ_BQKE01000001.1"/>
</dbReference>
<sequence length="146" mass="16631">MKYLLISTLFLFTAFSVPKNDKAFEIHGKRIQVNHEIGQKFVGKYQGKTGGYLILNADGSGTYKYDYAFGSCSNEPIQISWGMIKSENGSPVSFTRKYGKSYPIFFQSQDGKRFRGCQEEVLEDYLLVYKDGSIEVSTSDDWKKIN</sequence>